<dbReference type="EMBL" id="BFBR01000001">
    <property type="protein sequence ID" value="GBF56520.1"/>
    <property type="molecule type" value="Genomic_DNA"/>
</dbReference>
<protein>
    <submittedName>
        <fullName evidence="3">Riboflavin-binding protein RibY</fullName>
    </submittedName>
</protein>
<dbReference type="PROSITE" id="PS51257">
    <property type="entry name" value="PROKAR_LIPOPROTEIN"/>
    <property type="match status" value="1"/>
</dbReference>
<dbReference type="Proteomes" id="UP000245086">
    <property type="component" value="Unassembled WGS sequence"/>
</dbReference>
<keyword evidence="1" id="KW-0732">Signal</keyword>
<comment type="caution">
    <text evidence="3">The sequence shown here is derived from an EMBL/GenBank/DDBJ whole genome shotgun (WGS) entry which is preliminary data.</text>
</comment>
<reference evidence="3 4" key="1">
    <citation type="journal article" date="2018" name="Genome Announc.">
        <title>Draft Genome Sequence of "Candidatus Phycosocius bacilliformis," an Alphaproteobacterial Ectosymbiont of the Hydrocarbon-Producing Green Alga Botryococcus braunii.</title>
        <authorList>
            <person name="Tanabe Y."/>
            <person name="Yamaguchi H."/>
            <person name="Watanabe M.M."/>
        </authorList>
    </citation>
    <scope>NUCLEOTIDE SEQUENCE [LARGE SCALE GENOMIC DNA]</scope>
    <source>
        <strain evidence="3 4">BOTRYCO-2</strain>
    </source>
</reference>
<name>A0A2P2E640_9PROT</name>
<dbReference type="Gene3D" id="3.40.190.10">
    <property type="entry name" value="Periplasmic binding protein-like II"/>
    <property type="match status" value="2"/>
</dbReference>
<dbReference type="GO" id="GO:0009228">
    <property type="term" value="P:thiamine biosynthetic process"/>
    <property type="evidence" value="ECO:0007669"/>
    <property type="project" value="InterPro"/>
</dbReference>
<feature type="domain" description="SsuA/THI5-like" evidence="2">
    <location>
        <begin position="47"/>
        <end position="248"/>
    </location>
</feature>
<dbReference type="PANTHER" id="PTHR31528">
    <property type="entry name" value="4-AMINO-5-HYDROXYMETHYL-2-METHYLPYRIMIDINE PHOSPHATE SYNTHASE THI11-RELATED"/>
    <property type="match status" value="1"/>
</dbReference>
<dbReference type="PANTHER" id="PTHR31528:SF3">
    <property type="entry name" value="THIAMINE BIOSYNTHESIS PROTEIN HI_0357-RELATED"/>
    <property type="match status" value="1"/>
</dbReference>
<feature type="chain" id="PRO_5015171242" evidence="1">
    <location>
        <begin position="20"/>
        <end position="331"/>
    </location>
</feature>
<dbReference type="SUPFAM" id="SSF53850">
    <property type="entry name" value="Periplasmic binding protein-like II"/>
    <property type="match status" value="1"/>
</dbReference>
<dbReference type="InterPro" id="IPR027939">
    <property type="entry name" value="NMT1/THI5"/>
</dbReference>
<dbReference type="AlphaFoldDB" id="A0A2P2E640"/>
<evidence type="ECO:0000256" key="1">
    <source>
        <dbReference type="SAM" id="SignalP"/>
    </source>
</evidence>
<evidence type="ECO:0000259" key="2">
    <source>
        <dbReference type="Pfam" id="PF09084"/>
    </source>
</evidence>
<accession>A0A2P2E640</accession>
<proteinExistence type="predicted"/>
<dbReference type="Pfam" id="PF09084">
    <property type="entry name" value="NMT1"/>
    <property type="match status" value="1"/>
</dbReference>
<sequence length="331" mass="35423">MITRRTLMASGLASSLALAACGPDKPADTGGAVRIRFATDWRAQAEQGGFYQAVARGFYADKGLDVSLIQGGPSVNVPQLLAANAIEMGLGSNAPIVLSMVQAGAKAKAVMASFQKDPQVLITHPRADITSLADMKGKPIMLADASITAFWPWLKAKYGFTDDQVRKYTFNAAPFLADPKAIQQGYVTSEPYTLKTQGKIDPQVFLLADSGYPGYAAMTLVSDSFRAAHPEAVRGFVEATIAGWKDYLRGDPAPGDGLITKDNPDMTPDLLAQAREKLLSYGIVETAEGAIGTMTMDRWKAFFDVMAAAKVYPADLDWASGIDLSFLPKPT</sequence>
<evidence type="ECO:0000313" key="3">
    <source>
        <dbReference type="EMBL" id="GBF56520.1"/>
    </source>
</evidence>
<gene>
    <name evidence="3" type="primary">ribY</name>
    <name evidence="3" type="ORF">PbB2_00176</name>
</gene>
<dbReference type="InterPro" id="IPR015168">
    <property type="entry name" value="SsuA/THI5"/>
</dbReference>
<feature type="signal peptide" evidence="1">
    <location>
        <begin position="1"/>
        <end position="19"/>
    </location>
</feature>
<organism evidence="3 4">
    <name type="scientific">Candidatus Phycosocius bacilliformis</name>
    <dbReference type="NCBI Taxonomy" id="1445552"/>
    <lineage>
        <taxon>Bacteria</taxon>
        <taxon>Pseudomonadati</taxon>
        <taxon>Pseudomonadota</taxon>
        <taxon>Alphaproteobacteria</taxon>
        <taxon>Caulobacterales</taxon>
        <taxon>Caulobacterales incertae sedis</taxon>
        <taxon>Candidatus Phycosocius</taxon>
    </lineage>
</organism>
<evidence type="ECO:0000313" key="4">
    <source>
        <dbReference type="Proteomes" id="UP000245086"/>
    </source>
</evidence>
<keyword evidence="4" id="KW-1185">Reference proteome</keyword>